<feature type="domain" description="Outer membrane protein beta-barrel" evidence="2">
    <location>
        <begin position="433"/>
        <end position="761"/>
    </location>
</feature>
<dbReference type="SUPFAM" id="SSF56935">
    <property type="entry name" value="Porins"/>
    <property type="match status" value="1"/>
</dbReference>
<dbReference type="AlphaFoldDB" id="A0A2M9CAA0"/>
<dbReference type="InterPro" id="IPR008969">
    <property type="entry name" value="CarboxyPept-like_regulatory"/>
</dbReference>
<dbReference type="OrthoDB" id="1682379at2"/>
<dbReference type="RefSeq" id="WP_100376443.1">
    <property type="nucleotide sequence ID" value="NZ_PGFD01000001.1"/>
</dbReference>
<proteinExistence type="predicted"/>
<dbReference type="EMBL" id="PGFD01000001">
    <property type="protein sequence ID" value="PJJ67755.1"/>
    <property type="molecule type" value="Genomic_DNA"/>
</dbReference>
<feature type="compositionally biased region" description="Low complexity" evidence="1">
    <location>
        <begin position="476"/>
        <end position="491"/>
    </location>
</feature>
<accession>A0A2M9CAA0</accession>
<protein>
    <submittedName>
        <fullName evidence="3">Outer membrane beta-barrel protein</fullName>
    </submittedName>
</protein>
<evidence type="ECO:0000313" key="3">
    <source>
        <dbReference type="EMBL" id="PJJ67755.1"/>
    </source>
</evidence>
<name>A0A2M9CAA0_9FLAO</name>
<dbReference type="Proteomes" id="UP000228740">
    <property type="component" value="Unassembled WGS sequence"/>
</dbReference>
<feature type="region of interest" description="Disordered" evidence="1">
    <location>
        <begin position="389"/>
        <end position="427"/>
    </location>
</feature>
<dbReference type="InterPro" id="IPR037066">
    <property type="entry name" value="Plug_dom_sf"/>
</dbReference>
<gene>
    <name evidence="3" type="ORF">CLV73_1774</name>
</gene>
<comment type="caution">
    <text evidence="3">The sequence shown here is derived from an EMBL/GenBank/DDBJ whole genome shotgun (WGS) entry which is preliminary data.</text>
</comment>
<feature type="region of interest" description="Disordered" evidence="1">
    <location>
        <begin position="465"/>
        <end position="492"/>
    </location>
</feature>
<feature type="compositionally biased region" description="Polar residues" evidence="1">
    <location>
        <begin position="334"/>
        <end position="353"/>
    </location>
</feature>
<feature type="compositionally biased region" description="Polar residues" evidence="1">
    <location>
        <begin position="389"/>
        <end position="403"/>
    </location>
</feature>
<evidence type="ECO:0000256" key="1">
    <source>
        <dbReference type="SAM" id="MobiDB-lite"/>
    </source>
</evidence>
<dbReference type="SUPFAM" id="SSF49464">
    <property type="entry name" value="Carboxypeptidase regulatory domain-like"/>
    <property type="match status" value="1"/>
</dbReference>
<evidence type="ECO:0000259" key="2">
    <source>
        <dbReference type="Pfam" id="PF14905"/>
    </source>
</evidence>
<feature type="region of interest" description="Disordered" evidence="1">
    <location>
        <begin position="334"/>
        <end position="363"/>
    </location>
</feature>
<keyword evidence="4" id="KW-1185">Reference proteome</keyword>
<evidence type="ECO:0000313" key="4">
    <source>
        <dbReference type="Proteomes" id="UP000228740"/>
    </source>
</evidence>
<dbReference type="InterPro" id="IPR041700">
    <property type="entry name" value="OMP_b-brl_3"/>
</dbReference>
<dbReference type="Gene3D" id="2.170.130.10">
    <property type="entry name" value="TonB-dependent receptor, plug domain"/>
    <property type="match status" value="1"/>
</dbReference>
<sequence length="901" mass="102867">MKNFFLVLLFSFNCLLLSGQKLNIDGKVSDFENKPVENASIRLIKQRDSSLISSTLTNKEGNFSLKFNEFNEPSILKIDAHKLISYSKSFDKINKSLRLDEIKLDKDKISDIEEVVITASPVKIKKDTIEFNANAIKVRPDSNIQELLKNIDGIEVDSDGKITVNGKEVDQIMINGKPFFDTTGKIALENIPADIIKNIQVTSTKTKEEELMGKTPKSEKSTINFNIDEKKNQGFISRITGGYGSDERYEASGFLSYFKNKTKISLLGSSNNINTKGFTNDEAQNLGGNTGGRGGNNMKGIQKSTTIGVNYSDQLSSNVDLESLGATRNETNLETASKVSRTTFLPDSTLKTNSENHADNNTEQYNFNSAVKIRPDSLSTIYFSPRLSLSQTTNERTSKSITYKNDELLNESESSNHSKSENNSFSPNLYYSKKFKKKGRSLYASLNTSISESKNDNLTRSATKFYQSSDPDDIRNQLSQSKNQNNNYSFNAKYSEPVSDSLNISLGLNYNSKNLSNIRNVNDFDENTGQYSNYNILLSKSSDQKNNQLSPEINIELNKKKYSIWASTTVNFSDLKYNAVFNGQHYDLQRNFTLPDYNAGLQYRIYENSKLSIYNSASFTVPTPENVIPYRDESNPLITYEGNPDLKNTWSNRTSVYFTNFNTKKNFNYNVNVSFTYNNNDITDFSFYDESGKQFVSYRNISGNKSATLGGSLGKTYKWNDNKLTIRPKANLSYRYNKGYINGQEFLGNSYTFTPGISFTYDKKDKINIKPSYNVNYTLSNYENYSVESIKNTYQTFRLELTNYFLKTNLIFENDFEYNRSSNITPGFKRDFYFWNTSIGYTFYKKQLTARVRVYDILNQNQSVRRTISASYVEDREDLILKRYIMFSLTLKLNKFAGRKM</sequence>
<reference evidence="3 4" key="1">
    <citation type="submission" date="2017-11" db="EMBL/GenBank/DDBJ databases">
        <title>Genomic Encyclopedia of Archaeal and Bacterial Type Strains, Phase II (KMG-II): From Individual Species to Whole Genera.</title>
        <authorList>
            <person name="Goeker M."/>
        </authorList>
    </citation>
    <scope>NUCLEOTIDE SEQUENCE [LARGE SCALE GENOMIC DNA]</scope>
    <source>
        <strain evidence="3 4">DSM 27617</strain>
    </source>
</reference>
<organism evidence="3 4">
    <name type="scientific">Chryseobacterium geocarposphaerae</name>
    <dbReference type="NCBI Taxonomy" id="1416776"/>
    <lineage>
        <taxon>Bacteria</taxon>
        <taxon>Pseudomonadati</taxon>
        <taxon>Bacteroidota</taxon>
        <taxon>Flavobacteriia</taxon>
        <taxon>Flavobacteriales</taxon>
        <taxon>Weeksellaceae</taxon>
        <taxon>Chryseobacterium group</taxon>
        <taxon>Chryseobacterium</taxon>
    </lineage>
</organism>
<dbReference type="Pfam" id="PF14905">
    <property type="entry name" value="OMP_b-brl_3"/>
    <property type="match status" value="1"/>
</dbReference>